<evidence type="ECO:0000259" key="1">
    <source>
        <dbReference type="Pfam" id="PF01738"/>
    </source>
</evidence>
<proteinExistence type="predicted"/>
<dbReference type="PANTHER" id="PTHR17630">
    <property type="entry name" value="DIENELACTONE HYDROLASE"/>
    <property type="match status" value="1"/>
</dbReference>
<evidence type="ECO:0000313" key="3">
    <source>
        <dbReference type="Proteomes" id="UP000769528"/>
    </source>
</evidence>
<feature type="domain" description="Dienelactone hydrolase" evidence="1">
    <location>
        <begin position="34"/>
        <end position="243"/>
    </location>
</feature>
<sequence>MASKAPGQCCSQIDAIHEGTAKGTIVELYGNQSVYITGSKQSEKVIVIATDIFGIELINTQLLADAFASKGYYVLIPDILKGDPAVAGKTDLPKWIVNHSAEITAPIFDSFIENLHKELSPKFLGIIGYCFGAKYTVQHLAEGRYATAGAIAHPSFVSIEEVAAITKPIIISAAGVDTIFTHELRHATEDKLIEIGAEFQLDLFASKGKVTHGYAVRGDISIPEVKYAKEKTFADQVAYFERFSN</sequence>
<dbReference type="InterPro" id="IPR002925">
    <property type="entry name" value="Dienelactn_hydro"/>
</dbReference>
<protein>
    <recommendedName>
        <fullName evidence="1">Dienelactone hydrolase domain-containing protein</fullName>
    </recommendedName>
</protein>
<dbReference type="Gene3D" id="3.40.50.1820">
    <property type="entry name" value="alpha/beta hydrolase"/>
    <property type="match status" value="1"/>
</dbReference>
<dbReference type="OrthoDB" id="17560at2759"/>
<dbReference type="GO" id="GO:0016787">
    <property type="term" value="F:hydrolase activity"/>
    <property type="evidence" value="ECO:0007669"/>
    <property type="project" value="InterPro"/>
</dbReference>
<accession>A0A9P8PMA3</accession>
<reference evidence="2" key="1">
    <citation type="journal article" date="2021" name="Open Biol.">
        <title>Shared evolutionary footprints suggest mitochondrial oxidative damage underlies multiple complex I losses in fungi.</title>
        <authorList>
            <person name="Schikora-Tamarit M.A."/>
            <person name="Marcet-Houben M."/>
            <person name="Nosek J."/>
            <person name="Gabaldon T."/>
        </authorList>
    </citation>
    <scope>NUCLEOTIDE SEQUENCE</scope>
    <source>
        <strain evidence="2">CBS6341</strain>
    </source>
</reference>
<gene>
    <name evidence="2" type="ORF">WICMUC_003320</name>
</gene>
<dbReference type="SUPFAM" id="SSF53474">
    <property type="entry name" value="alpha/beta-Hydrolases"/>
    <property type="match status" value="1"/>
</dbReference>
<organism evidence="2 3">
    <name type="scientific">Wickerhamomyces mucosus</name>
    <dbReference type="NCBI Taxonomy" id="1378264"/>
    <lineage>
        <taxon>Eukaryota</taxon>
        <taxon>Fungi</taxon>
        <taxon>Dikarya</taxon>
        <taxon>Ascomycota</taxon>
        <taxon>Saccharomycotina</taxon>
        <taxon>Saccharomycetes</taxon>
        <taxon>Phaffomycetales</taxon>
        <taxon>Wickerhamomycetaceae</taxon>
        <taxon>Wickerhamomyces</taxon>
    </lineage>
</organism>
<dbReference type="PANTHER" id="PTHR17630:SF44">
    <property type="entry name" value="PROTEIN AIM2"/>
    <property type="match status" value="1"/>
</dbReference>
<dbReference type="InterPro" id="IPR029058">
    <property type="entry name" value="AB_hydrolase_fold"/>
</dbReference>
<reference evidence="2" key="2">
    <citation type="submission" date="2021-01" db="EMBL/GenBank/DDBJ databases">
        <authorList>
            <person name="Schikora-Tamarit M.A."/>
        </authorList>
    </citation>
    <scope>NUCLEOTIDE SEQUENCE</scope>
    <source>
        <strain evidence="2">CBS6341</strain>
    </source>
</reference>
<dbReference type="AlphaFoldDB" id="A0A9P8PMA3"/>
<comment type="caution">
    <text evidence="2">The sequence shown here is derived from an EMBL/GenBank/DDBJ whole genome shotgun (WGS) entry which is preliminary data.</text>
</comment>
<keyword evidence="3" id="KW-1185">Reference proteome</keyword>
<dbReference type="Proteomes" id="UP000769528">
    <property type="component" value="Unassembled WGS sequence"/>
</dbReference>
<dbReference type="EMBL" id="JAEUBF010000853">
    <property type="protein sequence ID" value="KAH3674482.1"/>
    <property type="molecule type" value="Genomic_DNA"/>
</dbReference>
<dbReference type="Pfam" id="PF01738">
    <property type="entry name" value="DLH"/>
    <property type="match status" value="1"/>
</dbReference>
<name>A0A9P8PMA3_9ASCO</name>
<evidence type="ECO:0000313" key="2">
    <source>
        <dbReference type="EMBL" id="KAH3674482.1"/>
    </source>
</evidence>